<feature type="transmembrane region" description="Helical" evidence="1">
    <location>
        <begin position="83"/>
        <end position="102"/>
    </location>
</feature>
<feature type="transmembrane region" description="Helical" evidence="1">
    <location>
        <begin position="12"/>
        <end position="31"/>
    </location>
</feature>
<dbReference type="EMBL" id="CP019980">
    <property type="protein sequence ID" value="AVK97963.1"/>
    <property type="molecule type" value="Genomic_DNA"/>
</dbReference>
<dbReference type="RefSeq" id="WP_024361985.1">
    <property type="nucleotide sequence ID" value="NZ_BJNS01000005.1"/>
</dbReference>
<dbReference type="InterPro" id="IPR025699">
    <property type="entry name" value="ABC2_memb-like"/>
</dbReference>
<dbReference type="Proteomes" id="UP000255295">
    <property type="component" value="Unassembled WGS sequence"/>
</dbReference>
<protein>
    <recommendedName>
        <fullName evidence="6">ABC-2 transporter permease</fullName>
    </recommendedName>
</protein>
<evidence type="ECO:0000313" key="5">
    <source>
        <dbReference type="Proteomes" id="UP000255295"/>
    </source>
</evidence>
<keyword evidence="1" id="KW-1133">Transmembrane helix</keyword>
<keyword evidence="1" id="KW-0472">Membrane</keyword>
<proteinExistence type="predicted"/>
<reference evidence="2 4" key="1">
    <citation type="submission" date="2017-03" db="EMBL/GenBank/DDBJ databases">
        <title>The whole genome sequencing and assembly of Lysinibacillus sphaericus DSM 28T strain.</title>
        <authorList>
            <person name="Lee Y.-J."/>
            <person name="Yi H."/>
            <person name="Bahn Y.-S."/>
            <person name="Kim J.F."/>
            <person name="Lee D.-W."/>
        </authorList>
    </citation>
    <scope>NUCLEOTIDE SEQUENCE [LARGE SCALE GENOMIC DNA]</scope>
    <source>
        <strain evidence="2 4">DSM 28</strain>
    </source>
</reference>
<evidence type="ECO:0000313" key="3">
    <source>
        <dbReference type="EMBL" id="SUV16095.1"/>
    </source>
</evidence>
<organism evidence="2 4">
    <name type="scientific">Lysinibacillus sphaericus</name>
    <name type="common">Bacillus sphaericus</name>
    <dbReference type="NCBI Taxonomy" id="1421"/>
    <lineage>
        <taxon>Bacteria</taxon>
        <taxon>Bacillati</taxon>
        <taxon>Bacillota</taxon>
        <taxon>Bacilli</taxon>
        <taxon>Bacillales</taxon>
        <taxon>Bacillaceae</taxon>
        <taxon>Lysinibacillus</taxon>
    </lineage>
</organism>
<dbReference type="AlphaFoldDB" id="A0A2S0K3L7"/>
<dbReference type="GeneID" id="48278014"/>
<name>A0A2S0K3L7_LYSSH</name>
<accession>A0A2S0K3L7</accession>
<dbReference type="EMBL" id="UFSZ01000001">
    <property type="protein sequence ID" value="SUV16095.1"/>
    <property type="molecule type" value="Genomic_DNA"/>
</dbReference>
<evidence type="ECO:0000313" key="2">
    <source>
        <dbReference type="EMBL" id="AVK97963.1"/>
    </source>
</evidence>
<evidence type="ECO:0000313" key="4">
    <source>
        <dbReference type="Proteomes" id="UP000238825"/>
    </source>
</evidence>
<keyword evidence="1" id="KW-0812">Transmembrane</keyword>
<feature type="transmembrane region" description="Helical" evidence="1">
    <location>
        <begin position="146"/>
        <end position="167"/>
    </location>
</feature>
<dbReference type="Pfam" id="PF13346">
    <property type="entry name" value="ABC2_membrane_5"/>
    <property type="match status" value="1"/>
</dbReference>
<feature type="transmembrane region" description="Helical" evidence="1">
    <location>
        <begin position="173"/>
        <end position="191"/>
    </location>
</feature>
<gene>
    <name evidence="2" type="ORF">LS41612_17570</name>
    <name evidence="3" type="ORF">NCTC10338_01169</name>
</gene>
<sequence length="204" mass="23712">MKALLWHRLSMQKGHIFIVIIISLFITLINFRYFSNASIAMFALILSATIVQSMYTQDHKVKWELFVNSLPLTKKTQLLADYLYCYSFIALLFITSAPIYFSSFYEQSNRFEHFAIYFANISCAILLICTQFYLHHLAETKGTRSFKMFIYIVGIFFINFPIHYYLAMAAANLSIILIPTVLSAIISVVVFRKCHVLYTAKEIF</sequence>
<evidence type="ECO:0008006" key="6">
    <source>
        <dbReference type="Google" id="ProtNLM"/>
    </source>
</evidence>
<feature type="transmembrane region" description="Helical" evidence="1">
    <location>
        <begin position="114"/>
        <end position="134"/>
    </location>
</feature>
<dbReference type="Proteomes" id="UP000238825">
    <property type="component" value="Chromosome"/>
</dbReference>
<evidence type="ECO:0000256" key="1">
    <source>
        <dbReference type="SAM" id="Phobius"/>
    </source>
</evidence>
<reference evidence="3 5" key="2">
    <citation type="submission" date="2018-06" db="EMBL/GenBank/DDBJ databases">
        <authorList>
            <consortium name="Pathogen Informatics"/>
            <person name="Doyle S."/>
        </authorList>
    </citation>
    <scope>NUCLEOTIDE SEQUENCE [LARGE SCALE GENOMIC DNA]</scope>
    <source>
        <strain evidence="3 5">NCTC10338</strain>
    </source>
</reference>